<name>A0A2R8BIE3_9RHOB</name>
<feature type="domain" description="Intradiol ring-cleavage dioxygenases" evidence="4">
    <location>
        <begin position="49"/>
        <end position="77"/>
    </location>
</feature>
<dbReference type="Gene3D" id="2.60.130.10">
    <property type="entry name" value="Aromatic compound dioxygenase"/>
    <property type="match status" value="1"/>
</dbReference>
<dbReference type="Pfam" id="PF00775">
    <property type="entry name" value="Dioxygenase_C"/>
    <property type="match status" value="1"/>
</dbReference>
<dbReference type="PANTHER" id="PTHR33711:SF9">
    <property type="entry name" value="PROTOCATECHUATE 3,4-DIOXYGENASE ALPHA CHAIN"/>
    <property type="match status" value="1"/>
</dbReference>
<evidence type="ECO:0000313" key="6">
    <source>
        <dbReference type="Proteomes" id="UP000244880"/>
    </source>
</evidence>
<evidence type="ECO:0000256" key="3">
    <source>
        <dbReference type="ARBA" id="ARBA00023002"/>
    </source>
</evidence>
<dbReference type="CDD" id="cd03463">
    <property type="entry name" value="3_4-PCD_alpha"/>
    <property type="match status" value="1"/>
</dbReference>
<dbReference type="PROSITE" id="PS00083">
    <property type="entry name" value="INTRADIOL_DIOXYGENAS"/>
    <property type="match status" value="1"/>
</dbReference>
<keyword evidence="3 5" id="KW-0560">Oxidoreductase</keyword>
<dbReference type="GO" id="GO:0008199">
    <property type="term" value="F:ferric iron binding"/>
    <property type="evidence" value="ECO:0007669"/>
    <property type="project" value="InterPro"/>
</dbReference>
<organism evidence="5 6">
    <name type="scientific">Ascidiaceihabitans donghaensis</name>
    <dbReference type="NCBI Taxonomy" id="1510460"/>
    <lineage>
        <taxon>Bacteria</taxon>
        <taxon>Pseudomonadati</taxon>
        <taxon>Pseudomonadota</taxon>
        <taxon>Alphaproteobacteria</taxon>
        <taxon>Rhodobacterales</taxon>
        <taxon>Paracoccaceae</taxon>
        <taxon>Ascidiaceihabitans</taxon>
    </lineage>
</organism>
<dbReference type="OrthoDB" id="9805815at2"/>
<reference evidence="5 6" key="1">
    <citation type="submission" date="2018-03" db="EMBL/GenBank/DDBJ databases">
        <authorList>
            <person name="Keele B.F."/>
        </authorList>
    </citation>
    <scope>NUCLEOTIDE SEQUENCE [LARGE SCALE GENOMIC DNA]</scope>
    <source>
        <strain evidence="5 6">CECT 8599</strain>
    </source>
</reference>
<protein>
    <submittedName>
        <fullName evidence="5">Protocatechuate 3,4-dioxygenase alpha chain</fullName>
        <ecNumber evidence="5">1.13.11.3</ecNumber>
    </submittedName>
</protein>
<keyword evidence="2 5" id="KW-0223">Dioxygenase</keyword>
<dbReference type="RefSeq" id="WP_108829746.1">
    <property type="nucleotide sequence ID" value="NZ_OMOR01000001.1"/>
</dbReference>
<evidence type="ECO:0000313" key="5">
    <source>
        <dbReference type="EMBL" id="SPH22847.1"/>
    </source>
</evidence>
<accession>A0A2R8BIE3</accession>
<proteinExistence type="inferred from homology"/>
<evidence type="ECO:0000256" key="2">
    <source>
        <dbReference type="ARBA" id="ARBA00022964"/>
    </source>
</evidence>
<dbReference type="InterPro" id="IPR050770">
    <property type="entry name" value="Intradiol_RC_Dioxygenase"/>
</dbReference>
<comment type="similarity">
    <text evidence="1">Belongs to the intradiol ring-cleavage dioxygenase family.</text>
</comment>
<dbReference type="EC" id="1.13.11.3" evidence="5"/>
<gene>
    <name evidence="5" type="primary">pcaG</name>
    <name evidence="5" type="ORF">ASD8599_03594</name>
</gene>
<keyword evidence="6" id="KW-1185">Reference proteome</keyword>
<dbReference type="SUPFAM" id="SSF49482">
    <property type="entry name" value="Aromatic compound dioxygenase"/>
    <property type="match status" value="1"/>
</dbReference>
<dbReference type="InterPro" id="IPR000627">
    <property type="entry name" value="Intradiol_dOase_C"/>
</dbReference>
<dbReference type="PANTHER" id="PTHR33711">
    <property type="entry name" value="DIOXYGENASE, PUTATIVE (AFU_ORTHOLOGUE AFUA_2G02910)-RELATED"/>
    <property type="match status" value="1"/>
</dbReference>
<dbReference type="EMBL" id="OMOR01000001">
    <property type="protein sequence ID" value="SPH22847.1"/>
    <property type="molecule type" value="Genomic_DNA"/>
</dbReference>
<dbReference type="Proteomes" id="UP000244880">
    <property type="component" value="Unassembled WGS sequence"/>
</dbReference>
<evidence type="ECO:0000259" key="4">
    <source>
        <dbReference type="PROSITE" id="PS00083"/>
    </source>
</evidence>
<sequence length="187" mass="20282">MTRESPSQTAGPYVHIGLTPNYAEVHGVFEADLGSQMVTDDTQGHRIKITGTVFDGAGDALRDALVEIWQPGSNGKFAGDPKADPHFSGFGRCAADLETGLFSFDTIMPGAIRGNAPFITVWIVARGINLGLHTRMYFPHQFANANDPVLSQLDEDRRATLIATPTDDGFNFDIHLQGVGETVFFDI</sequence>
<evidence type="ECO:0000256" key="1">
    <source>
        <dbReference type="ARBA" id="ARBA00007825"/>
    </source>
</evidence>
<dbReference type="GO" id="GO:0018578">
    <property type="term" value="F:protocatechuate 3,4-dioxygenase activity"/>
    <property type="evidence" value="ECO:0007669"/>
    <property type="project" value="UniProtKB-EC"/>
</dbReference>
<dbReference type="NCBIfam" id="TIGR02423">
    <property type="entry name" value="protocat_alph"/>
    <property type="match status" value="1"/>
</dbReference>
<dbReference type="InterPro" id="IPR012786">
    <property type="entry name" value="Protocat_dOase_a"/>
</dbReference>
<dbReference type="InterPro" id="IPR015889">
    <property type="entry name" value="Intradiol_dOase_core"/>
</dbReference>
<dbReference type="AlphaFoldDB" id="A0A2R8BIE3"/>